<dbReference type="UniPathway" id="UPA00529">
    <property type="reaction ID" value="UER00385"/>
</dbReference>
<dbReference type="PANTHER" id="PTHR11552:SF147">
    <property type="entry name" value="CHOLINE DEHYDROGENASE, MITOCHONDRIAL"/>
    <property type="match status" value="1"/>
</dbReference>
<protein>
    <recommendedName>
        <fullName evidence="8">Choline dehydrogenase</fullName>
        <ecNumber evidence="8">1.1.99.1</ecNumber>
    </recommendedName>
</protein>
<dbReference type="PANTHER" id="PTHR11552">
    <property type="entry name" value="GLUCOSE-METHANOL-CHOLINE GMC OXIDOREDUCTASE"/>
    <property type="match status" value="1"/>
</dbReference>
<dbReference type="NCBIfam" id="TIGR01810">
    <property type="entry name" value="betA"/>
    <property type="match status" value="1"/>
</dbReference>
<evidence type="ECO:0000256" key="1">
    <source>
        <dbReference type="ARBA" id="ARBA00001974"/>
    </source>
</evidence>
<feature type="domain" description="Glucose-methanol-choline oxidoreductase N-terminal" evidence="10">
    <location>
        <begin position="327"/>
        <end position="341"/>
    </location>
</feature>
<feature type="binding site" evidence="6">
    <location>
        <begin position="163"/>
        <end position="166"/>
    </location>
    <ligand>
        <name>FAD</name>
        <dbReference type="ChEBI" id="CHEBI:57692"/>
    </ligand>
</feature>
<evidence type="ECO:0000256" key="7">
    <source>
        <dbReference type="RuleBase" id="RU003968"/>
    </source>
</evidence>
<dbReference type="GO" id="GO:0008812">
    <property type="term" value="F:choline dehydrogenase activity"/>
    <property type="evidence" value="ECO:0007669"/>
    <property type="project" value="UniProtKB-EC"/>
</dbReference>
<evidence type="ECO:0000256" key="5">
    <source>
        <dbReference type="ARBA" id="ARBA00023002"/>
    </source>
</evidence>
<reference evidence="11" key="1">
    <citation type="submission" date="2021-01" db="EMBL/GenBank/DDBJ databases">
        <authorList>
            <person name="Corre E."/>
            <person name="Pelletier E."/>
            <person name="Niang G."/>
            <person name="Scheremetjew M."/>
            <person name="Finn R."/>
            <person name="Kale V."/>
            <person name="Holt S."/>
            <person name="Cochrane G."/>
            <person name="Meng A."/>
            <person name="Brown T."/>
            <person name="Cohen L."/>
        </authorList>
    </citation>
    <scope>NUCLEOTIDE SEQUENCE</scope>
    <source>
        <strain evidence="11">CCMP 2712</strain>
    </source>
</reference>
<comment type="similarity">
    <text evidence="2 7">Belongs to the GMC oxidoreductase family.</text>
</comment>
<comment type="pathway">
    <text evidence="8">Amine and polyamine biosynthesis; betaine biosynthesis via choline pathway; betaine aldehyde from choline (cytochrome c reductase route): step 1/1.</text>
</comment>
<dbReference type="PROSITE" id="PS00624">
    <property type="entry name" value="GMC_OXRED_2"/>
    <property type="match status" value="1"/>
</dbReference>
<dbReference type="Pfam" id="PF00732">
    <property type="entry name" value="GMC_oxred_N"/>
    <property type="match status" value="1"/>
</dbReference>
<dbReference type="SUPFAM" id="SSF54373">
    <property type="entry name" value="FAD-linked reductases, C-terminal domain"/>
    <property type="match status" value="1"/>
</dbReference>
<keyword evidence="4 6" id="KW-0274">FAD</keyword>
<proteinExistence type="inferred from homology"/>
<dbReference type="GO" id="GO:0019285">
    <property type="term" value="P:glycine betaine biosynthetic process from choline"/>
    <property type="evidence" value="ECO:0007669"/>
    <property type="project" value="UniProtKB-UniPathway"/>
</dbReference>
<feature type="domain" description="Glucose-methanol-choline oxidoreductase N-terminal" evidence="9">
    <location>
        <begin position="153"/>
        <end position="176"/>
    </location>
</feature>
<dbReference type="NCBIfam" id="NF002550">
    <property type="entry name" value="PRK02106.1"/>
    <property type="match status" value="1"/>
</dbReference>
<gene>
    <name evidence="11" type="ORF">GTHE00462_LOCUS41139</name>
</gene>
<dbReference type="Gene3D" id="3.50.50.60">
    <property type="entry name" value="FAD/NAD(P)-binding domain"/>
    <property type="match status" value="1"/>
</dbReference>
<organism evidence="11">
    <name type="scientific">Guillardia theta</name>
    <name type="common">Cryptophyte</name>
    <name type="synonym">Cryptomonas phi</name>
    <dbReference type="NCBI Taxonomy" id="55529"/>
    <lineage>
        <taxon>Eukaryota</taxon>
        <taxon>Cryptophyceae</taxon>
        <taxon>Pyrenomonadales</taxon>
        <taxon>Geminigeraceae</taxon>
        <taxon>Guillardia</taxon>
    </lineage>
</organism>
<feature type="binding site" evidence="6">
    <location>
        <position position="155"/>
    </location>
    <ligand>
        <name>FAD</name>
        <dbReference type="ChEBI" id="CHEBI:57692"/>
    </ligand>
</feature>
<dbReference type="PROSITE" id="PS00623">
    <property type="entry name" value="GMC_OXRED_1"/>
    <property type="match status" value="1"/>
</dbReference>
<evidence type="ECO:0000256" key="3">
    <source>
        <dbReference type="ARBA" id="ARBA00022630"/>
    </source>
</evidence>
<name>A0A7S4PS09_GUITH</name>
<dbReference type="Pfam" id="PF05199">
    <property type="entry name" value="GMC_oxred_C"/>
    <property type="match status" value="1"/>
</dbReference>
<evidence type="ECO:0000256" key="4">
    <source>
        <dbReference type="ARBA" id="ARBA00022827"/>
    </source>
</evidence>
<keyword evidence="3 7" id="KW-0285">Flavoprotein</keyword>
<dbReference type="EC" id="1.1.99.1" evidence="8"/>
<dbReference type="EMBL" id="HBKN01052691">
    <property type="protein sequence ID" value="CAE2343564.1"/>
    <property type="molecule type" value="Transcribed_RNA"/>
</dbReference>
<dbReference type="InterPro" id="IPR011533">
    <property type="entry name" value="BetA"/>
</dbReference>
<dbReference type="InterPro" id="IPR000172">
    <property type="entry name" value="GMC_OxRdtase_N"/>
</dbReference>
<comment type="catalytic activity">
    <reaction evidence="8">
        <text>choline + A = betaine aldehyde + AH2</text>
        <dbReference type="Rhea" id="RHEA:17433"/>
        <dbReference type="ChEBI" id="CHEBI:13193"/>
        <dbReference type="ChEBI" id="CHEBI:15354"/>
        <dbReference type="ChEBI" id="CHEBI:15710"/>
        <dbReference type="ChEBI" id="CHEBI:17499"/>
        <dbReference type="EC" id="1.1.99.1"/>
    </reaction>
</comment>
<dbReference type="SUPFAM" id="SSF51905">
    <property type="entry name" value="FAD/NAD(P)-binding domain"/>
    <property type="match status" value="1"/>
</dbReference>
<sequence length="636" mass="70621">MRPLVSSIKHYSKTPVLDVRSRIWLPPTSARGRDPFRARHAASCLQADPLRGRRSFSTASGEGESSREEESFDYVIVGAGSAGCVLANRLTESGNHSVLLIEYGGSDVQDPRSIFIHMPTCLAIPMNMKKYNWFFESEPEPGLGGRRLHCPRGKVIGGSSSINGMVFVRGNARDFDHWEEEHGAREWSFRHCLPYFKKMETWRETNDPDWRGQDGPLTVCNGPVVNPLYRAFIDAGIEAGYGATQDYNGYRQEGFGKMAMTVKDGVRASTANAFLRPAKGRKNLKIVSNALVKKVVLEGKKAVGIKYKVGNVEKQARARRETILSAGAVGSPHLLQLSGVGDSSHLSSIGVETCHHLPGVGQNLQDHLELLLQYRCKQPVSLYDHLNIIGKLRIGIQWILTRKGLGATNHMEAAGFIRSDAGIEYPDIQYHFMPVAASYDGNSVVEGHGFQAHCGPMRSKSRGHILARTRNVQDHPKILFNYLTHDQDKEEWRKVVRLTREIIAQPAMDPFRGEEISPGAQVLSDQDIDEAVRQKVESAYHPCGTCKMGKGNQFDVVDSHLRVHGLQNLRVVDSSIMPRITNGNLNGPTIMIAEKAADLILGKSPLPPVEHVPWVEPRWRDRQREGQPARALASTS</sequence>
<dbReference type="Gene3D" id="3.30.560.10">
    <property type="entry name" value="Glucose Oxidase, domain 3"/>
    <property type="match status" value="1"/>
</dbReference>
<feature type="binding site" evidence="6">
    <location>
        <position position="292"/>
    </location>
    <ligand>
        <name>FAD</name>
        <dbReference type="ChEBI" id="CHEBI:57692"/>
    </ligand>
</feature>
<evidence type="ECO:0000256" key="2">
    <source>
        <dbReference type="ARBA" id="ARBA00010790"/>
    </source>
</evidence>
<dbReference type="AlphaFoldDB" id="A0A7S4PS09"/>
<dbReference type="InterPro" id="IPR036188">
    <property type="entry name" value="FAD/NAD-bd_sf"/>
</dbReference>
<evidence type="ECO:0000259" key="9">
    <source>
        <dbReference type="PROSITE" id="PS00623"/>
    </source>
</evidence>
<evidence type="ECO:0000313" key="11">
    <source>
        <dbReference type="EMBL" id="CAE2343564.1"/>
    </source>
</evidence>
<dbReference type="PIRSF" id="PIRSF000137">
    <property type="entry name" value="Alcohol_oxidase"/>
    <property type="match status" value="1"/>
</dbReference>
<evidence type="ECO:0000259" key="10">
    <source>
        <dbReference type="PROSITE" id="PS00624"/>
    </source>
</evidence>
<evidence type="ECO:0000256" key="6">
    <source>
        <dbReference type="PIRSR" id="PIRSR000137-2"/>
    </source>
</evidence>
<dbReference type="GO" id="GO:0050660">
    <property type="term" value="F:flavin adenine dinucleotide binding"/>
    <property type="evidence" value="ECO:0007669"/>
    <property type="project" value="InterPro"/>
</dbReference>
<dbReference type="InterPro" id="IPR007867">
    <property type="entry name" value="GMC_OxRtase_C"/>
</dbReference>
<keyword evidence="5" id="KW-0560">Oxidoreductase</keyword>
<dbReference type="InterPro" id="IPR012132">
    <property type="entry name" value="GMC_OxRdtase"/>
</dbReference>
<comment type="cofactor">
    <cofactor evidence="1 6">
        <name>FAD</name>
        <dbReference type="ChEBI" id="CHEBI:57692"/>
    </cofactor>
</comment>
<evidence type="ECO:0000256" key="8">
    <source>
        <dbReference type="RuleBase" id="RU003969"/>
    </source>
</evidence>
<accession>A0A7S4PS09</accession>